<evidence type="ECO:0000256" key="3">
    <source>
        <dbReference type="ARBA" id="ARBA00020042"/>
    </source>
</evidence>
<dbReference type="Pfam" id="PF07963">
    <property type="entry name" value="N_methyl"/>
    <property type="match status" value="1"/>
</dbReference>
<dbReference type="PROSITE" id="PS00409">
    <property type="entry name" value="PROKAR_NTER_METHYL"/>
    <property type="match status" value="1"/>
</dbReference>
<protein>
    <recommendedName>
        <fullName evidence="3">Type II secretion system core protein G</fullName>
    </recommendedName>
</protein>
<dbReference type="InterPro" id="IPR000983">
    <property type="entry name" value="Bac_GSPG_pilin"/>
</dbReference>
<evidence type="ECO:0000256" key="8">
    <source>
        <dbReference type="ARBA" id="ARBA00022989"/>
    </source>
</evidence>
<gene>
    <name evidence="13" type="primary">gspG</name>
    <name evidence="13" type="ORF">EMK97_06020</name>
</gene>
<evidence type="ECO:0000256" key="1">
    <source>
        <dbReference type="ARBA" id="ARBA00004377"/>
    </source>
</evidence>
<dbReference type="KEGG" id="lsd:EMK97_06020"/>
<keyword evidence="6" id="KW-0997">Cell inner membrane</keyword>
<keyword evidence="7 11" id="KW-0812">Transmembrane</keyword>
<dbReference type="GO" id="GO:0005886">
    <property type="term" value="C:plasma membrane"/>
    <property type="evidence" value="ECO:0007669"/>
    <property type="project" value="UniProtKB-SubCell"/>
</dbReference>
<evidence type="ECO:0000313" key="13">
    <source>
        <dbReference type="EMBL" id="QBG35307.1"/>
    </source>
</evidence>
<dbReference type="InterPro" id="IPR013545">
    <property type="entry name" value="T2SS_protein-GspG_C"/>
</dbReference>
<dbReference type="PRINTS" id="PR00813">
    <property type="entry name" value="BCTERIALGSPG"/>
</dbReference>
<comment type="subcellular location">
    <subcellularLocation>
        <location evidence="1">Cell inner membrane</location>
        <topology evidence="1">Single-pass membrane protein</topology>
    </subcellularLocation>
</comment>
<evidence type="ECO:0000256" key="6">
    <source>
        <dbReference type="ARBA" id="ARBA00022519"/>
    </source>
</evidence>
<dbReference type="Gene3D" id="3.30.700.10">
    <property type="entry name" value="Glycoprotein, Type 4 Pilin"/>
    <property type="match status" value="1"/>
</dbReference>
<name>A0A4P6P7C9_9GAMM</name>
<dbReference type="Pfam" id="PF08334">
    <property type="entry name" value="T2SSG"/>
    <property type="match status" value="1"/>
</dbReference>
<dbReference type="GO" id="GO:0015627">
    <property type="term" value="C:type II protein secretion system complex"/>
    <property type="evidence" value="ECO:0007669"/>
    <property type="project" value="InterPro"/>
</dbReference>
<sequence>MKQLKLKNKANHNNKGFTLVELLIVMVILGLLSAIVAPRMFSKVSSAKVGTAKAQMQVLATALDSYRLDIGYYPETLAELVSSNEESWDGPYFPKAIPQDPWKHDYQYSRVTDENTGEGFSLKSLGRDKKPGGEGEDADVEY</sequence>
<evidence type="ECO:0000256" key="9">
    <source>
        <dbReference type="ARBA" id="ARBA00023136"/>
    </source>
</evidence>
<dbReference type="NCBIfam" id="TIGR01710">
    <property type="entry name" value="typeII_sec_gspG"/>
    <property type="match status" value="1"/>
</dbReference>
<organism evidence="13 14">
    <name type="scientific">Litorilituus sediminis</name>
    <dbReference type="NCBI Taxonomy" id="718192"/>
    <lineage>
        <taxon>Bacteria</taxon>
        <taxon>Pseudomonadati</taxon>
        <taxon>Pseudomonadota</taxon>
        <taxon>Gammaproteobacteria</taxon>
        <taxon>Alteromonadales</taxon>
        <taxon>Colwelliaceae</taxon>
        <taxon>Litorilituus</taxon>
    </lineage>
</organism>
<dbReference type="OrthoDB" id="9795612at2"/>
<evidence type="ECO:0000256" key="11">
    <source>
        <dbReference type="SAM" id="Phobius"/>
    </source>
</evidence>
<dbReference type="InterPro" id="IPR012902">
    <property type="entry name" value="N_methyl_site"/>
</dbReference>
<keyword evidence="5" id="KW-0488">Methylation</keyword>
<evidence type="ECO:0000256" key="10">
    <source>
        <dbReference type="SAM" id="MobiDB-lite"/>
    </source>
</evidence>
<dbReference type="InterPro" id="IPR045584">
    <property type="entry name" value="Pilin-like"/>
</dbReference>
<dbReference type="GO" id="GO:0015628">
    <property type="term" value="P:protein secretion by the type II secretion system"/>
    <property type="evidence" value="ECO:0007669"/>
    <property type="project" value="InterPro"/>
</dbReference>
<comment type="similarity">
    <text evidence="2">Belongs to the GSP G family.</text>
</comment>
<feature type="transmembrane region" description="Helical" evidence="11">
    <location>
        <begin position="20"/>
        <end position="41"/>
    </location>
</feature>
<dbReference type="RefSeq" id="WP_130600354.1">
    <property type="nucleotide sequence ID" value="NZ_CP034759.1"/>
</dbReference>
<evidence type="ECO:0000256" key="7">
    <source>
        <dbReference type="ARBA" id="ARBA00022692"/>
    </source>
</evidence>
<dbReference type="AlphaFoldDB" id="A0A4P6P7C9"/>
<evidence type="ECO:0000313" key="14">
    <source>
        <dbReference type="Proteomes" id="UP000290244"/>
    </source>
</evidence>
<accession>A0A4P6P7C9</accession>
<reference evidence="13 14" key="1">
    <citation type="submission" date="2018-12" db="EMBL/GenBank/DDBJ databases">
        <title>Complete genome of Litorilituus sediminis.</title>
        <authorList>
            <person name="Liu A."/>
            <person name="Rong J."/>
        </authorList>
    </citation>
    <scope>NUCLEOTIDE SEQUENCE [LARGE SCALE GENOMIC DNA]</scope>
    <source>
        <strain evidence="13 14">JCM 17549</strain>
    </source>
</reference>
<keyword evidence="14" id="KW-1185">Reference proteome</keyword>
<proteinExistence type="inferred from homology"/>
<dbReference type="NCBIfam" id="TIGR02532">
    <property type="entry name" value="IV_pilin_GFxxxE"/>
    <property type="match status" value="1"/>
</dbReference>
<evidence type="ECO:0000259" key="12">
    <source>
        <dbReference type="Pfam" id="PF08334"/>
    </source>
</evidence>
<dbReference type="SUPFAM" id="SSF54523">
    <property type="entry name" value="Pili subunits"/>
    <property type="match status" value="1"/>
</dbReference>
<feature type="region of interest" description="Disordered" evidence="10">
    <location>
        <begin position="115"/>
        <end position="142"/>
    </location>
</feature>
<dbReference type="PANTHER" id="PTHR30093">
    <property type="entry name" value="GENERAL SECRETION PATHWAY PROTEIN G"/>
    <property type="match status" value="1"/>
</dbReference>
<dbReference type="EMBL" id="CP034759">
    <property type="protein sequence ID" value="QBG35307.1"/>
    <property type="molecule type" value="Genomic_DNA"/>
</dbReference>
<dbReference type="Proteomes" id="UP000290244">
    <property type="component" value="Chromosome"/>
</dbReference>
<evidence type="ECO:0000256" key="2">
    <source>
        <dbReference type="ARBA" id="ARBA00009984"/>
    </source>
</evidence>
<feature type="domain" description="Type II secretion system protein GspG C-terminal" evidence="12">
    <location>
        <begin position="40"/>
        <end position="141"/>
    </location>
</feature>
<evidence type="ECO:0000256" key="4">
    <source>
        <dbReference type="ARBA" id="ARBA00022475"/>
    </source>
</evidence>
<dbReference type="InterPro" id="IPR010054">
    <property type="entry name" value="Type2_sec_GspG"/>
</dbReference>
<keyword evidence="9 11" id="KW-0472">Membrane</keyword>
<evidence type="ECO:0000256" key="5">
    <source>
        <dbReference type="ARBA" id="ARBA00022481"/>
    </source>
</evidence>
<keyword evidence="8 11" id="KW-1133">Transmembrane helix</keyword>
<dbReference type="PANTHER" id="PTHR30093:SF44">
    <property type="entry name" value="TYPE II SECRETION SYSTEM CORE PROTEIN G"/>
    <property type="match status" value="1"/>
</dbReference>
<keyword evidence="4" id="KW-1003">Cell membrane</keyword>